<dbReference type="Proteomes" id="UP000650511">
    <property type="component" value="Unassembled WGS sequence"/>
</dbReference>
<accession>A0A8J3EUB6</accession>
<evidence type="ECO:0000256" key="1">
    <source>
        <dbReference type="SAM" id="MobiDB-lite"/>
    </source>
</evidence>
<feature type="compositionally biased region" description="Low complexity" evidence="1">
    <location>
        <begin position="139"/>
        <end position="152"/>
    </location>
</feature>
<feature type="transmembrane region" description="Helical" evidence="2">
    <location>
        <begin position="15"/>
        <end position="35"/>
    </location>
</feature>
<dbReference type="RefSeq" id="WP_130649917.1">
    <property type="nucleotide sequence ID" value="NZ_BMHA01000008.1"/>
</dbReference>
<reference evidence="3" key="2">
    <citation type="submission" date="2020-09" db="EMBL/GenBank/DDBJ databases">
        <authorList>
            <person name="Sun Q."/>
            <person name="Zhou Y."/>
        </authorList>
    </citation>
    <scope>NUCLEOTIDE SEQUENCE</scope>
    <source>
        <strain evidence="3">CGMCC 1.14988</strain>
    </source>
</reference>
<keyword evidence="2" id="KW-1133">Transmembrane helix</keyword>
<feature type="compositionally biased region" description="Pro residues" evidence="1">
    <location>
        <begin position="153"/>
        <end position="188"/>
    </location>
</feature>
<feature type="region of interest" description="Disordered" evidence="1">
    <location>
        <begin position="114"/>
        <end position="197"/>
    </location>
</feature>
<organism evidence="3 4">
    <name type="scientific">Egicoccus halophilus</name>
    <dbReference type="NCBI Taxonomy" id="1670830"/>
    <lineage>
        <taxon>Bacteria</taxon>
        <taxon>Bacillati</taxon>
        <taxon>Actinomycetota</taxon>
        <taxon>Nitriliruptoria</taxon>
        <taxon>Egicoccales</taxon>
        <taxon>Egicoccaceae</taxon>
        <taxon>Egicoccus</taxon>
    </lineage>
</organism>
<name>A0A8J3EUB6_9ACTN</name>
<protein>
    <submittedName>
        <fullName evidence="3">Uncharacterized protein</fullName>
    </submittedName>
</protein>
<evidence type="ECO:0000313" key="4">
    <source>
        <dbReference type="Proteomes" id="UP000650511"/>
    </source>
</evidence>
<gene>
    <name evidence="3" type="ORF">GCM10011354_23730</name>
</gene>
<keyword evidence="2" id="KW-0472">Membrane</keyword>
<keyword evidence="2" id="KW-0812">Transmembrane</keyword>
<reference evidence="3" key="1">
    <citation type="journal article" date="2014" name="Int. J. Syst. Evol. Microbiol.">
        <title>Complete genome sequence of Corynebacterium casei LMG S-19264T (=DSM 44701T), isolated from a smear-ripened cheese.</title>
        <authorList>
            <consortium name="US DOE Joint Genome Institute (JGI-PGF)"/>
            <person name="Walter F."/>
            <person name="Albersmeier A."/>
            <person name="Kalinowski J."/>
            <person name="Ruckert C."/>
        </authorList>
    </citation>
    <scope>NUCLEOTIDE SEQUENCE</scope>
    <source>
        <strain evidence="3">CGMCC 1.14988</strain>
    </source>
</reference>
<evidence type="ECO:0000256" key="2">
    <source>
        <dbReference type="SAM" id="Phobius"/>
    </source>
</evidence>
<dbReference type="AlphaFoldDB" id="A0A8J3EUB6"/>
<proteinExistence type="predicted"/>
<keyword evidence="4" id="KW-1185">Reference proteome</keyword>
<sequence>MTTDTTDLPVRSTRLPLLLALLVAAIAGLVLVRFLTGEPSGPDDAQVTALPAAQVPEAEAVPAPAAPGRGQPFSLSEAQDPFRRVADAPVGTVDPDPDLALPAEVVEDLDALPDAGERVPVPSPGTLPTGGDPVPTTDVGPAVDPAVGADPAPVTPAPAPSAPRSPAPTPGTPPVLDPSPTLPSPSPRSPTCETRDGDVVCDGQLVRLARIFLDVQGQQQALVQVDDGLFLVPPGQVFARAFFFDRFDEGCGEFGYLTETFRLCLAATPAR</sequence>
<evidence type="ECO:0000313" key="3">
    <source>
        <dbReference type="EMBL" id="GGI07367.1"/>
    </source>
</evidence>
<comment type="caution">
    <text evidence="3">The sequence shown here is derived from an EMBL/GenBank/DDBJ whole genome shotgun (WGS) entry which is preliminary data.</text>
</comment>
<dbReference type="EMBL" id="BMHA01000008">
    <property type="protein sequence ID" value="GGI07367.1"/>
    <property type="molecule type" value="Genomic_DNA"/>
</dbReference>